<name>A0A016BRL9_BACFG</name>
<protein>
    <recommendedName>
        <fullName evidence="3">MobA protein</fullName>
    </recommendedName>
</protein>
<dbReference type="EMBL" id="JGDS01000067">
    <property type="protein sequence ID" value="EXZ71452.1"/>
    <property type="molecule type" value="Genomic_DNA"/>
</dbReference>
<evidence type="ECO:0000313" key="2">
    <source>
        <dbReference type="Proteomes" id="UP000020938"/>
    </source>
</evidence>
<reference evidence="1 2" key="1">
    <citation type="submission" date="2014-02" db="EMBL/GenBank/DDBJ databases">
        <authorList>
            <person name="Sears C."/>
            <person name="Carroll K."/>
            <person name="Sack B.R."/>
            <person name="Qadri F."/>
            <person name="Myers L.L."/>
            <person name="Chung G.-T."/>
            <person name="Escheverria P."/>
            <person name="Fraser C.M."/>
            <person name="Sadzewicz L."/>
            <person name="Shefchek K.A."/>
            <person name="Tallon L."/>
            <person name="Das S.P."/>
            <person name="Daugherty S."/>
            <person name="Mongodin E.F."/>
        </authorList>
    </citation>
    <scope>NUCLEOTIDE SEQUENCE [LARGE SCALE GENOMIC DNA]</scope>
    <source>
        <strain evidence="1 2">3976T8</strain>
    </source>
</reference>
<evidence type="ECO:0000313" key="1">
    <source>
        <dbReference type="EMBL" id="EXZ71452.1"/>
    </source>
</evidence>
<dbReference type="Proteomes" id="UP000020938">
    <property type="component" value="Unassembled WGS sequence"/>
</dbReference>
<proteinExistence type="predicted"/>
<gene>
    <name evidence="1" type="ORF">M123_4229</name>
</gene>
<accession>A0A016BRL9</accession>
<dbReference type="PATRIC" id="fig|1339314.3.peg.4367"/>
<organism evidence="1 2">
    <name type="scientific">Bacteroides fragilis str. 3976T8</name>
    <dbReference type="NCBI Taxonomy" id="1339314"/>
    <lineage>
        <taxon>Bacteria</taxon>
        <taxon>Pseudomonadati</taxon>
        <taxon>Bacteroidota</taxon>
        <taxon>Bacteroidia</taxon>
        <taxon>Bacteroidales</taxon>
        <taxon>Bacteroidaceae</taxon>
        <taxon>Bacteroides</taxon>
    </lineage>
</organism>
<comment type="caution">
    <text evidence="1">The sequence shown here is derived from an EMBL/GenBank/DDBJ whole genome shotgun (WGS) entry which is preliminary data.</text>
</comment>
<dbReference type="NCBIfam" id="NF041324">
    <property type="entry name" value="Bacteroid_MobA"/>
    <property type="match status" value="1"/>
</dbReference>
<sequence length="154" mass="18168">MEENKNRKAGKSVGRKSKADPAVYRYGIKFNSQENDQFELLFRKSGMAYRARFIKAVLLNKEIKVVRIDKAAMDYYIRLTNFYHQFQSIGNNYNQTVKAVKTNFGEKRAFALLRNLEKATIDLVVLSKRIIMLTREFEEEYLIKRKREEQRNGG</sequence>
<dbReference type="Pfam" id="PF19514">
    <property type="entry name" value="MobC_2"/>
    <property type="match status" value="1"/>
</dbReference>
<dbReference type="AlphaFoldDB" id="A0A016BRL9"/>
<dbReference type="InterPro" id="IPR045788">
    <property type="entry name" value="MobC_2"/>
</dbReference>
<evidence type="ECO:0008006" key="3">
    <source>
        <dbReference type="Google" id="ProtNLM"/>
    </source>
</evidence>